<evidence type="ECO:0000313" key="2">
    <source>
        <dbReference type="EMBL" id="MDM8271158.1"/>
    </source>
</evidence>
<feature type="transmembrane region" description="Helical" evidence="1">
    <location>
        <begin position="27"/>
        <end position="48"/>
    </location>
</feature>
<protein>
    <submittedName>
        <fullName evidence="2">DUF308 domain-containing protein</fullName>
    </submittedName>
</protein>
<keyword evidence="3" id="KW-1185">Reference proteome</keyword>
<reference evidence="2 3" key="2">
    <citation type="submission" date="2023-06" db="EMBL/GenBank/DDBJ databases">
        <title>Identification and characterization of horizontal gene transfer across gut microbiota members of farm animals based on homology search.</title>
        <authorList>
            <person name="Schwarzerova J."/>
            <person name="Nykrynova M."/>
            <person name="Jureckova K."/>
            <person name="Cejkova D."/>
            <person name="Rychlik I."/>
        </authorList>
    </citation>
    <scope>NUCLEOTIDE SEQUENCE [LARGE SCALE GENOMIC DNA]</scope>
    <source>
        <strain evidence="2 3">153_Feed</strain>
    </source>
</reference>
<reference evidence="2 3" key="3">
    <citation type="submission" date="2023-06" db="EMBL/GenBank/DDBJ databases">
        <authorList>
            <person name="Zeman M."/>
            <person name="Kubasova T."/>
            <person name="Jahodarova E."/>
            <person name="Nykrynova M."/>
            <person name="Rychlik I."/>
        </authorList>
    </citation>
    <scope>NUCLEOTIDE SEQUENCE [LARGE SCALE GENOMIC DNA]</scope>
    <source>
        <strain evidence="2 3">153_Feed</strain>
    </source>
</reference>
<dbReference type="InterPro" id="IPR005325">
    <property type="entry name" value="DUF308_memb"/>
</dbReference>
<dbReference type="InterPro" id="IPR052712">
    <property type="entry name" value="Acid_resist_chaperone_HdeD"/>
</dbReference>
<keyword evidence="1" id="KW-0812">Transmembrane</keyword>
<keyword evidence="1" id="KW-1133">Transmembrane helix</keyword>
<dbReference type="EMBL" id="JAUDEA010000007">
    <property type="protein sequence ID" value="MDM8271158.1"/>
    <property type="molecule type" value="Genomic_DNA"/>
</dbReference>
<evidence type="ECO:0000313" key="3">
    <source>
        <dbReference type="Proteomes" id="UP001529256"/>
    </source>
</evidence>
<dbReference type="RefSeq" id="WP_289511247.1">
    <property type="nucleotide sequence ID" value="NZ_JAUDEA010000007.1"/>
</dbReference>
<feature type="transmembrane region" description="Helical" evidence="1">
    <location>
        <begin position="54"/>
        <end position="74"/>
    </location>
</feature>
<gene>
    <name evidence="2" type="ORF">QUW25_05655</name>
</gene>
<feature type="transmembrane region" description="Helical" evidence="1">
    <location>
        <begin position="140"/>
        <end position="161"/>
    </location>
</feature>
<evidence type="ECO:0000256" key="1">
    <source>
        <dbReference type="SAM" id="Phobius"/>
    </source>
</evidence>
<dbReference type="Pfam" id="PF03729">
    <property type="entry name" value="DUF308"/>
    <property type="match status" value="2"/>
</dbReference>
<sequence length="196" mass="21070">MERYDSSFDHVGDFVERWNSSVRRTRLWMILLAVALILVGMGSAVAPFGLYELIQTLVSVALVVGGVGQVVSYVRTPELFRSATKLVMGVLNALLGVLLFVLPAYLTAGTIVFLLAFLFIIAGAERITTARHLRYFGVEGTGLATATGVLNVIAGVVFLLMPAFSSLAFSYVLAAYLVVGGVSLLAEALTMHPIER</sequence>
<dbReference type="PANTHER" id="PTHR34989:SF1">
    <property type="entry name" value="PROTEIN HDED"/>
    <property type="match status" value="1"/>
</dbReference>
<feature type="transmembrane region" description="Helical" evidence="1">
    <location>
        <begin position="86"/>
        <end position="105"/>
    </location>
</feature>
<organism evidence="2 3">
    <name type="scientific">Thermophilibacter provencensis</name>
    <dbReference type="NCBI Taxonomy" id="1852386"/>
    <lineage>
        <taxon>Bacteria</taxon>
        <taxon>Bacillati</taxon>
        <taxon>Actinomycetota</taxon>
        <taxon>Coriobacteriia</taxon>
        <taxon>Coriobacteriales</taxon>
        <taxon>Atopobiaceae</taxon>
        <taxon>Thermophilibacter</taxon>
    </lineage>
</organism>
<comment type="caution">
    <text evidence="2">The sequence shown here is derived from an EMBL/GenBank/DDBJ whole genome shotgun (WGS) entry which is preliminary data.</text>
</comment>
<keyword evidence="1" id="KW-0472">Membrane</keyword>
<feature type="transmembrane region" description="Helical" evidence="1">
    <location>
        <begin position="167"/>
        <end position="186"/>
    </location>
</feature>
<proteinExistence type="predicted"/>
<accession>A0ABT7V3I0</accession>
<reference evidence="3" key="1">
    <citation type="submission" date="2023-06" db="EMBL/GenBank/DDBJ databases">
        <title>Identification and characterization of horizontal gene transfer across gut microbiota members of farm animals based on homology search.</title>
        <authorList>
            <person name="Zeman M."/>
            <person name="Kubasova T."/>
            <person name="Jahodarova E."/>
            <person name="Nykrynova M."/>
            <person name="Rychlik I."/>
        </authorList>
    </citation>
    <scope>NUCLEOTIDE SEQUENCE [LARGE SCALE GENOMIC DNA]</scope>
    <source>
        <strain evidence="3">153_Feed</strain>
    </source>
</reference>
<name>A0ABT7V3I0_9ACTN</name>
<dbReference type="Proteomes" id="UP001529256">
    <property type="component" value="Unassembled WGS sequence"/>
</dbReference>
<dbReference type="PANTHER" id="PTHR34989">
    <property type="entry name" value="PROTEIN HDED"/>
    <property type="match status" value="1"/>
</dbReference>